<reference evidence="2 3" key="1">
    <citation type="submission" date="2024-03" db="EMBL/GenBank/DDBJ databases">
        <title>The genome assembly and annotation of the cricket Gryllus longicercus Weissman &amp; Gray.</title>
        <authorList>
            <person name="Szrajer S."/>
            <person name="Gray D."/>
            <person name="Ylla G."/>
        </authorList>
    </citation>
    <scope>NUCLEOTIDE SEQUENCE [LARGE SCALE GENOMIC DNA]</scope>
    <source>
        <strain evidence="2">DAG 2021-001</strain>
        <tissue evidence="2">Whole body minus gut</tissue>
    </source>
</reference>
<keyword evidence="1" id="KW-0732">Signal</keyword>
<organism evidence="2 3">
    <name type="scientific">Gryllus longicercus</name>
    <dbReference type="NCBI Taxonomy" id="2509291"/>
    <lineage>
        <taxon>Eukaryota</taxon>
        <taxon>Metazoa</taxon>
        <taxon>Ecdysozoa</taxon>
        <taxon>Arthropoda</taxon>
        <taxon>Hexapoda</taxon>
        <taxon>Insecta</taxon>
        <taxon>Pterygota</taxon>
        <taxon>Neoptera</taxon>
        <taxon>Polyneoptera</taxon>
        <taxon>Orthoptera</taxon>
        <taxon>Ensifera</taxon>
        <taxon>Gryllidea</taxon>
        <taxon>Grylloidea</taxon>
        <taxon>Gryllidae</taxon>
        <taxon>Gryllinae</taxon>
        <taxon>Gryllus</taxon>
    </lineage>
</organism>
<dbReference type="GO" id="GO:0006629">
    <property type="term" value="P:lipid metabolic process"/>
    <property type="evidence" value="ECO:0007669"/>
    <property type="project" value="InterPro"/>
</dbReference>
<accession>A0AAN9VFT9</accession>
<gene>
    <name evidence="2" type="ORF">R5R35_000592</name>
</gene>
<name>A0AAN9VFT9_9ORTH</name>
<dbReference type="SUPFAM" id="SSF53474">
    <property type="entry name" value="alpha/beta-Hydrolases"/>
    <property type="match status" value="1"/>
</dbReference>
<keyword evidence="3" id="KW-1185">Reference proteome</keyword>
<proteinExistence type="predicted"/>
<evidence type="ECO:0000256" key="1">
    <source>
        <dbReference type="SAM" id="SignalP"/>
    </source>
</evidence>
<dbReference type="EMBL" id="JAZDUA010000298">
    <property type="protein sequence ID" value="KAK7861832.1"/>
    <property type="molecule type" value="Genomic_DNA"/>
</dbReference>
<comment type="caution">
    <text evidence="2">The sequence shown here is derived from an EMBL/GenBank/DDBJ whole genome shotgun (WGS) entry which is preliminary data.</text>
</comment>
<dbReference type="Gene3D" id="3.40.50.1820">
    <property type="entry name" value="alpha/beta hydrolase"/>
    <property type="match status" value="2"/>
</dbReference>
<dbReference type="InterPro" id="IPR003386">
    <property type="entry name" value="LACT/PDAT_acylTrfase"/>
</dbReference>
<dbReference type="PANTHER" id="PTHR11440">
    <property type="entry name" value="LECITHIN-CHOLESTEROL ACYLTRANSFERASE-RELATED"/>
    <property type="match status" value="1"/>
</dbReference>
<dbReference type="Proteomes" id="UP001378592">
    <property type="component" value="Unassembled WGS sequence"/>
</dbReference>
<evidence type="ECO:0000313" key="2">
    <source>
        <dbReference type="EMBL" id="KAK7861832.1"/>
    </source>
</evidence>
<protein>
    <recommendedName>
        <fullName evidence="4">Group XV phospholipase A2</fullName>
    </recommendedName>
</protein>
<dbReference type="AlphaFoldDB" id="A0AAN9VFT9"/>
<dbReference type="GO" id="GO:0008374">
    <property type="term" value="F:O-acyltransferase activity"/>
    <property type="evidence" value="ECO:0007669"/>
    <property type="project" value="InterPro"/>
</dbReference>
<dbReference type="InterPro" id="IPR029058">
    <property type="entry name" value="AB_hydrolase_fold"/>
</dbReference>
<feature type="signal peptide" evidence="1">
    <location>
        <begin position="1"/>
        <end position="21"/>
    </location>
</feature>
<dbReference type="Pfam" id="PF02450">
    <property type="entry name" value="LCAT"/>
    <property type="match status" value="1"/>
</dbReference>
<evidence type="ECO:0008006" key="4">
    <source>
        <dbReference type="Google" id="ProtNLM"/>
    </source>
</evidence>
<sequence length="414" mass="47024">MLLISKFVVGMLIALAAQCLCYSVNRVENALPGPPVILVPGDGGSQVEAKLHKKDTVHYLCQKNTQDYFNIWLNMELLVPIVIDCWIDNIKLVYDNKTRKTYNSDGVDIRIPGFGNTSTVEWLDPSQAVTGAYFKDVGNALVAMGYERNVSIRGAPYDFRKAPNENQQYFVDLKALIEETYTINGNKPVVIIAHSMGAPMTMHFLGGLKQRWKNKYIRALVTLSGAWAGSVKALKVYLVGDDLGSYVLRESVMKDEQITSPSLAWLMPSSVFWKPSEVLVQTPDKNYTVNDFEEFFRDIYYEVGWEMRKDVQKLDSKFTAPGVEIHCLHGFGVNTIERLVYKPGKFPDGYPNFIFGDGDGTVNKRSLEACMHWESQQKQRIYHQTFPNVDHMEILRNENVLEYITTLMKKLTDG</sequence>
<evidence type="ECO:0000313" key="3">
    <source>
        <dbReference type="Proteomes" id="UP001378592"/>
    </source>
</evidence>
<feature type="chain" id="PRO_5043051035" description="Group XV phospholipase A2" evidence="1">
    <location>
        <begin position="22"/>
        <end position="414"/>
    </location>
</feature>